<dbReference type="InterPro" id="IPR046557">
    <property type="entry name" value="DUF6711"/>
</dbReference>
<organism evidence="1">
    <name type="scientific">Siphoviridae sp. ctf8W5</name>
    <dbReference type="NCBI Taxonomy" id="2825595"/>
    <lineage>
        <taxon>Viruses</taxon>
        <taxon>Duplodnaviria</taxon>
        <taxon>Heunggongvirae</taxon>
        <taxon>Uroviricota</taxon>
        <taxon>Caudoviricetes</taxon>
    </lineage>
</organism>
<sequence length="145" mass="16635">MAYEGWLVKIGDWAVPYDYMRYESYSVSPAREVIDEFKDYDGNRHVVYAYTQQVTVSFDTPEEVMLDDEDIAIIHAALDAARQTGYGNNVNAYSVKFYDPRSGGYVTTKDFTLSDIKYVICGADESHVYYKPVTFEFVEVTPIEL</sequence>
<proteinExistence type="predicted"/>
<reference evidence="1" key="1">
    <citation type="journal article" date="2021" name="Proc. Natl. Acad. Sci. U.S.A.">
        <title>A Catalog of Tens of Thousands of Viruses from Human Metagenomes Reveals Hidden Associations with Chronic Diseases.</title>
        <authorList>
            <person name="Tisza M.J."/>
            <person name="Buck C.B."/>
        </authorList>
    </citation>
    <scope>NUCLEOTIDE SEQUENCE</scope>
    <source>
        <strain evidence="1">Ctf8W5</strain>
    </source>
</reference>
<protein>
    <submittedName>
        <fullName evidence="1">Uncharacterized protein</fullName>
    </submittedName>
</protein>
<name>A0A8S5Q6K6_9CAUD</name>
<dbReference type="Pfam" id="PF20458">
    <property type="entry name" value="DUF6711"/>
    <property type="match status" value="1"/>
</dbReference>
<accession>A0A8S5Q6K6</accession>
<evidence type="ECO:0000313" key="1">
    <source>
        <dbReference type="EMBL" id="DAE15006.1"/>
    </source>
</evidence>
<dbReference type="EMBL" id="BK015597">
    <property type="protein sequence ID" value="DAE15006.1"/>
    <property type="molecule type" value="Genomic_DNA"/>
</dbReference>